<dbReference type="PRINTS" id="PR01640">
    <property type="entry name" value="PROFILINPLNT"/>
</dbReference>
<organism evidence="7 8">
    <name type="scientific">Gonapodya prolifera (strain JEL478)</name>
    <name type="common">Monoblepharis prolifera</name>
    <dbReference type="NCBI Taxonomy" id="1344416"/>
    <lineage>
        <taxon>Eukaryota</taxon>
        <taxon>Fungi</taxon>
        <taxon>Fungi incertae sedis</taxon>
        <taxon>Chytridiomycota</taxon>
        <taxon>Chytridiomycota incertae sedis</taxon>
        <taxon>Monoblepharidomycetes</taxon>
        <taxon>Monoblepharidales</taxon>
        <taxon>Gonapodyaceae</taxon>
        <taxon>Gonapodya</taxon>
    </lineage>
</organism>
<dbReference type="InterPro" id="IPR005455">
    <property type="entry name" value="PFN_euk"/>
</dbReference>
<dbReference type="Proteomes" id="UP000070544">
    <property type="component" value="Unassembled WGS sequence"/>
</dbReference>
<evidence type="ECO:0000256" key="2">
    <source>
        <dbReference type="ARBA" id="ARBA00010058"/>
    </source>
</evidence>
<keyword evidence="8" id="KW-1185">Reference proteome</keyword>
<dbReference type="GO" id="GO:0005938">
    <property type="term" value="C:cell cortex"/>
    <property type="evidence" value="ECO:0007669"/>
    <property type="project" value="TreeGrafter"/>
</dbReference>
<dbReference type="FunFam" id="3.30.450.30:FF:000001">
    <property type="entry name" value="Profilin"/>
    <property type="match status" value="1"/>
</dbReference>
<keyword evidence="3" id="KW-0963">Cytoplasm</keyword>
<dbReference type="InterPro" id="IPR048278">
    <property type="entry name" value="PFN"/>
</dbReference>
<evidence type="ECO:0000256" key="5">
    <source>
        <dbReference type="ARBA" id="ARBA00023212"/>
    </source>
</evidence>
<dbReference type="AlphaFoldDB" id="A0A139B0C6"/>
<protein>
    <recommendedName>
        <fullName evidence="6">Profilin</fullName>
    </recommendedName>
</protein>
<accession>A0A139B0C6</accession>
<dbReference type="OrthoDB" id="421374at2759"/>
<evidence type="ECO:0000256" key="6">
    <source>
        <dbReference type="RuleBase" id="RU003909"/>
    </source>
</evidence>
<reference evidence="7 8" key="1">
    <citation type="journal article" date="2015" name="Genome Biol. Evol.">
        <title>Phylogenomic analyses indicate that early fungi evolved digesting cell walls of algal ancestors of land plants.</title>
        <authorList>
            <person name="Chang Y."/>
            <person name="Wang S."/>
            <person name="Sekimoto S."/>
            <person name="Aerts A.L."/>
            <person name="Choi C."/>
            <person name="Clum A."/>
            <person name="LaButti K.M."/>
            <person name="Lindquist E.A."/>
            <person name="Yee Ngan C."/>
            <person name="Ohm R.A."/>
            <person name="Salamov A.A."/>
            <person name="Grigoriev I.V."/>
            <person name="Spatafora J.W."/>
            <person name="Berbee M.L."/>
        </authorList>
    </citation>
    <scope>NUCLEOTIDE SEQUENCE [LARGE SCALE GENOMIC DNA]</scope>
    <source>
        <strain evidence="7 8">JEL478</strain>
    </source>
</reference>
<name>A0A139B0C6_GONPJ</name>
<dbReference type="SMART" id="SM00392">
    <property type="entry name" value="PROF"/>
    <property type="match status" value="1"/>
</dbReference>
<evidence type="ECO:0000313" key="7">
    <source>
        <dbReference type="EMBL" id="KXS22448.1"/>
    </source>
</evidence>
<dbReference type="GO" id="GO:0005856">
    <property type="term" value="C:cytoskeleton"/>
    <property type="evidence" value="ECO:0007669"/>
    <property type="project" value="UniProtKB-SubCell"/>
</dbReference>
<keyword evidence="4 6" id="KW-0009">Actin-binding</keyword>
<dbReference type="Gene3D" id="3.30.450.30">
    <property type="entry name" value="Dynein light chain 2a, cytoplasmic"/>
    <property type="match status" value="1"/>
</dbReference>
<evidence type="ECO:0000313" key="8">
    <source>
        <dbReference type="Proteomes" id="UP000070544"/>
    </source>
</evidence>
<dbReference type="PANTHER" id="PTHR11604:SF0">
    <property type="entry name" value="PROFILIN"/>
    <property type="match status" value="1"/>
</dbReference>
<keyword evidence="5" id="KW-0206">Cytoskeleton</keyword>
<comment type="subcellular location">
    <subcellularLocation>
        <location evidence="1">Cytoplasm</location>
        <location evidence="1">Cytoskeleton</location>
    </subcellularLocation>
</comment>
<dbReference type="PRINTS" id="PR00392">
    <property type="entry name" value="PROFILIN"/>
</dbReference>
<dbReference type="STRING" id="1344416.A0A139B0C6"/>
<evidence type="ECO:0000256" key="4">
    <source>
        <dbReference type="ARBA" id="ARBA00023203"/>
    </source>
</evidence>
<dbReference type="Pfam" id="PF00235">
    <property type="entry name" value="Profilin"/>
    <property type="match status" value="1"/>
</dbReference>
<comment type="similarity">
    <text evidence="2 6">Belongs to the profilin family.</text>
</comment>
<evidence type="ECO:0000256" key="1">
    <source>
        <dbReference type="ARBA" id="ARBA00004245"/>
    </source>
</evidence>
<proteinExistence type="inferred from homology"/>
<dbReference type="InterPro" id="IPR036140">
    <property type="entry name" value="PFN_sf"/>
</dbReference>
<sequence>MSWSTYVESNLLGTGKVSKAAIHGHDGKPWATSKGFTVSSDECAKLVKGFTDPSALRASGLFIGGTKFILLRADDRSIYGKQGATGIIAVKTKQAVLIGFYPEGVQPGAATKVVEDLGDYLISVSY</sequence>
<dbReference type="GO" id="GO:0003785">
    <property type="term" value="F:actin monomer binding"/>
    <property type="evidence" value="ECO:0007669"/>
    <property type="project" value="TreeGrafter"/>
</dbReference>
<dbReference type="SUPFAM" id="SSF55770">
    <property type="entry name" value="Profilin (actin-binding protein)"/>
    <property type="match status" value="1"/>
</dbReference>
<dbReference type="OMA" id="QGQKFML"/>
<dbReference type="CDD" id="cd00148">
    <property type="entry name" value="PROF"/>
    <property type="match status" value="1"/>
</dbReference>
<evidence type="ECO:0000256" key="3">
    <source>
        <dbReference type="ARBA" id="ARBA00022490"/>
    </source>
</evidence>
<gene>
    <name evidence="7" type="ORF">M427DRAFT_130129</name>
</gene>
<dbReference type="EMBL" id="KQ965731">
    <property type="protein sequence ID" value="KXS22448.1"/>
    <property type="molecule type" value="Genomic_DNA"/>
</dbReference>
<dbReference type="PANTHER" id="PTHR11604">
    <property type="entry name" value="PROFILIN"/>
    <property type="match status" value="1"/>
</dbReference>